<dbReference type="FunFam" id="3.30.160.60:FF:001498">
    <property type="entry name" value="Zinc finger protein 404"/>
    <property type="match status" value="1"/>
</dbReference>
<dbReference type="GO" id="GO:0000978">
    <property type="term" value="F:RNA polymerase II cis-regulatory region sequence-specific DNA binding"/>
    <property type="evidence" value="ECO:0007669"/>
    <property type="project" value="TreeGrafter"/>
</dbReference>
<keyword evidence="7" id="KW-0805">Transcription regulation</keyword>
<dbReference type="FunFam" id="3.30.160.60:FF:000624">
    <property type="entry name" value="zinc finger protein 697"/>
    <property type="match status" value="5"/>
</dbReference>
<dbReference type="SUPFAM" id="SSF57667">
    <property type="entry name" value="beta-beta-alpha zinc fingers"/>
    <property type="match status" value="6"/>
</dbReference>
<evidence type="ECO:0000313" key="14">
    <source>
        <dbReference type="Ensembl" id="ENSGWIP00000004418.1"/>
    </source>
</evidence>
<dbReference type="OrthoDB" id="3156061at2759"/>
<feature type="domain" description="C2H2-type" evidence="13">
    <location>
        <begin position="491"/>
        <end position="518"/>
    </location>
</feature>
<feature type="domain" description="C2H2-type" evidence="13">
    <location>
        <begin position="463"/>
        <end position="490"/>
    </location>
</feature>
<keyword evidence="10" id="KW-0539">Nucleus</keyword>
<evidence type="ECO:0000256" key="5">
    <source>
        <dbReference type="ARBA" id="ARBA00022771"/>
    </source>
</evidence>
<dbReference type="FunFam" id="3.30.160.60:FF:000446">
    <property type="entry name" value="Zinc finger protein"/>
    <property type="match status" value="3"/>
</dbReference>
<dbReference type="PANTHER" id="PTHR24393">
    <property type="entry name" value="ZINC FINGER PROTEIN"/>
    <property type="match status" value="1"/>
</dbReference>
<evidence type="ECO:0000256" key="3">
    <source>
        <dbReference type="ARBA" id="ARBA00022723"/>
    </source>
</evidence>
<feature type="domain" description="C2H2-type" evidence="13">
    <location>
        <begin position="575"/>
        <end position="602"/>
    </location>
</feature>
<dbReference type="PANTHER" id="PTHR24393:SF15">
    <property type="entry name" value="IP01243P-RELATED"/>
    <property type="match status" value="1"/>
</dbReference>
<dbReference type="RefSeq" id="XP_028318792.1">
    <property type="nucleotide sequence ID" value="XM_028462991.1"/>
</dbReference>
<feature type="domain" description="C2H2-type" evidence="13">
    <location>
        <begin position="743"/>
        <end position="770"/>
    </location>
</feature>
<reference evidence="14" key="1">
    <citation type="submission" date="2020-06" db="EMBL/GenBank/DDBJ databases">
        <authorList>
            <consortium name="Wellcome Sanger Institute Data Sharing"/>
        </authorList>
    </citation>
    <scope>NUCLEOTIDE SEQUENCE [LARGE SCALE GENOMIC DNA]</scope>
</reference>
<keyword evidence="8" id="KW-0238">DNA-binding</keyword>
<dbReference type="PROSITE" id="PS00028">
    <property type="entry name" value="ZINC_FINGER_C2H2_1"/>
    <property type="match status" value="12"/>
</dbReference>
<dbReference type="InterPro" id="IPR036236">
    <property type="entry name" value="Znf_C2H2_sf"/>
</dbReference>
<dbReference type="GO" id="GO:0005634">
    <property type="term" value="C:nucleus"/>
    <property type="evidence" value="ECO:0007669"/>
    <property type="project" value="UniProtKB-SubCell"/>
</dbReference>
<keyword evidence="15" id="KW-1185">Reference proteome</keyword>
<dbReference type="GeneID" id="114473399"/>
<dbReference type="InterPro" id="IPR013087">
    <property type="entry name" value="Znf_C2H2_type"/>
</dbReference>
<evidence type="ECO:0000256" key="7">
    <source>
        <dbReference type="ARBA" id="ARBA00023015"/>
    </source>
</evidence>
<reference evidence="14" key="3">
    <citation type="submission" date="2025-09" db="UniProtKB">
        <authorList>
            <consortium name="Ensembl"/>
        </authorList>
    </citation>
    <scope>IDENTIFICATION</scope>
</reference>
<keyword evidence="6" id="KW-0862">Zinc</keyword>
<feature type="domain" description="C2H2-type" evidence="13">
    <location>
        <begin position="631"/>
        <end position="658"/>
    </location>
</feature>
<dbReference type="Ensembl" id="ENSGWIT00000004739.1">
    <property type="protein sequence ID" value="ENSGWIP00000004418.1"/>
    <property type="gene ID" value="ENSGWIG00000002372.1"/>
</dbReference>
<proteinExistence type="inferred from homology"/>
<dbReference type="FunFam" id="3.30.160.60:FF:001732">
    <property type="entry name" value="Zgc:162936"/>
    <property type="match status" value="1"/>
</dbReference>
<sequence>MEQFNAPSSLSLTANPADNWCSWEQSFRRYIAASGEKDEKGKIDILLHTIGEDAMEVLNTLTVRGEGDELTMEDVLQAFKDYCSPQRNVVFERNQYWSHQRTAGTSINTFMTELRHKSKDCEFGISENDMLRDKLVLSITDSHLKKRLIRERRLTLYRAIEICRATEQKMTLSQAVQTEHGVQEVPVDGEMKMILPDKSLHHNTSKQLGYQSVPNTDETEKLVLAAFMPKVHLHRFQLQQPSVTDCVFSERKNVEELLPERLHMKEEPEMLSEGQEKNQLCVQQETNSAACPVKCEDEEEKPQASHLHLRQLTEMNKKEELSTCGLNELMKRQSVGNNVKRPEAAQNPDPNSLVRQGPDGTETDSYQTEGSSEDDDDEDCWQKPLSETEAEADSDSTTKKRKMSDSIKNAEMGCKASKTKISSFQQICSKKVQVKMTSECVGGEKASLTAASKLRIHSGEKPFKCDVCSKCFTQRNHLQSHMRIHTGEKPFKCDICSQCFTEKVNLKSHMIIHTGKKLFKCDVCSKCFTRTNSLQSHMRIHTGEKPFKCDVCSKCFTRKNSLQSHIRIHTGEKLFKCDVCSKCLNQKANLKSHMRIHTGEKPFKCDVCSKCFIQKNDLKKHMIIHTGEKPFKCDVCSKCFTRTNSLQSHMRIHTGEKPFKCDVCSKCFTRTNSLQSHMIIHTGEKPFKCDVCSKCFIQRYHLQSHMRIHTGEKPFKCDVCSKCFIQKNNLKKHMRIHTGEKPFKCDVCSKCFIQRYHLQSHMRIHTGEKPFKCDVCSKCFIQKNNLKKHMRIHS</sequence>
<evidence type="ECO:0000259" key="13">
    <source>
        <dbReference type="PROSITE" id="PS50157"/>
    </source>
</evidence>
<reference evidence="14" key="2">
    <citation type="submission" date="2025-08" db="UniProtKB">
        <authorList>
            <consortium name="Ensembl"/>
        </authorList>
    </citation>
    <scope>IDENTIFICATION</scope>
</reference>
<evidence type="ECO:0000256" key="10">
    <source>
        <dbReference type="ARBA" id="ARBA00023242"/>
    </source>
</evidence>
<evidence type="ECO:0000256" key="11">
    <source>
        <dbReference type="PROSITE-ProRule" id="PRU00042"/>
    </source>
</evidence>
<comment type="similarity">
    <text evidence="2">Belongs to the krueppel C2H2-type zinc-finger protein family.</text>
</comment>
<accession>A0A8C5DC53</accession>
<feature type="region of interest" description="Disordered" evidence="12">
    <location>
        <begin position="338"/>
        <end position="407"/>
    </location>
</feature>
<dbReference type="Gene3D" id="3.30.160.60">
    <property type="entry name" value="Classic Zinc Finger"/>
    <property type="match status" value="12"/>
</dbReference>
<evidence type="ECO:0000256" key="2">
    <source>
        <dbReference type="ARBA" id="ARBA00006991"/>
    </source>
</evidence>
<keyword evidence="5 11" id="KW-0863">Zinc-finger</keyword>
<dbReference type="FunFam" id="3.30.160.60:FF:001506">
    <property type="entry name" value="Zinc finger protein"/>
    <property type="match status" value="1"/>
</dbReference>
<evidence type="ECO:0000256" key="9">
    <source>
        <dbReference type="ARBA" id="ARBA00023163"/>
    </source>
</evidence>
<evidence type="ECO:0000256" key="1">
    <source>
        <dbReference type="ARBA" id="ARBA00004123"/>
    </source>
</evidence>
<organism evidence="14 15">
    <name type="scientific">Gouania willdenowi</name>
    <name type="common">Blunt-snouted clingfish</name>
    <name type="synonym">Lepadogaster willdenowi</name>
    <dbReference type="NCBI Taxonomy" id="441366"/>
    <lineage>
        <taxon>Eukaryota</taxon>
        <taxon>Metazoa</taxon>
        <taxon>Chordata</taxon>
        <taxon>Craniata</taxon>
        <taxon>Vertebrata</taxon>
        <taxon>Euteleostomi</taxon>
        <taxon>Actinopterygii</taxon>
        <taxon>Neopterygii</taxon>
        <taxon>Teleostei</taxon>
        <taxon>Neoteleostei</taxon>
        <taxon>Acanthomorphata</taxon>
        <taxon>Ovalentaria</taxon>
        <taxon>Blenniimorphae</taxon>
        <taxon>Blenniiformes</taxon>
        <taxon>Gobiesocoidei</taxon>
        <taxon>Gobiesocidae</taxon>
        <taxon>Gobiesocinae</taxon>
        <taxon>Gouania</taxon>
    </lineage>
</organism>
<dbReference type="GO" id="GO:0001228">
    <property type="term" value="F:DNA-binding transcription activator activity, RNA polymerase II-specific"/>
    <property type="evidence" value="ECO:0007669"/>
    <property type="project" value="TreeGrafter"/>
</dbReference>
<feature type="domain" description="C2H2-type" evidence="13">
    <location>
        <begin position="659"/>
        <end position="686"/>
    </location>
</feature>
<evidence type="ECO:0000313" key="15">
    <source>
        <dbReference type="Proteomes" id="UP000694680"/>
    </source>
</evidence>
<feature type="domain" description="C2H2-type" evidence="13">
    <location>
        <begin position="547"/>
        <end position="574"/>
    </location>
</feature>
<evidence type="ECO:0000256" key="4">
    <source>
        <dbReference type="ARBA" id="ARBA00022737"/>
    </source>
</evidence>
<dbReference type="PROSITE" id="PS50157">
    <property type="entry name" value="ZINC_FINGER_C2H2_2"/>
    <property type="match status" value="12"/>
</dbReference>
<dbReference type="Pfam" id="PF00096">
    <property type="entry name" value="zf-C2H2"/>
    <property type="match status" value="12"/>
</dbReference>
<comment type="subcellular location">
    <subcellularLocation>
        <location evidence="1">Nucleus</location>
    </subcellularLocation>
</comment>
<feature type="domain" description="C2H2-type" evidence="13">
    <location>
        <begin position="771"/>
        <end position="794"/>
    </location>
</feature>
<dbReference type="Proteomes" id="UP000694680">
    <property type="component" value="Chromosome 12"/>
</dbReference>
<dbReference type="GO" id="GO:0008270">
    <property type="term" value="F:zinc ion binding"/>
    <property type="evidence" value="ECO:0007669"/>
    <property type="project" value="UniProtKB-KW"/>
</dbReference>
<keyword evidence="3" id="KW-0479">Metal-binding</keyword>
<feature type="domain" description="C2H2-type" evidence="13">
    <location>
        <begin position="715"/>
        <end position="742"/>
    </location>
</feature>
<keyword evidence="9" id="KW-0804">Transcription</keyword>
<feature type="domain" description="C2H2-type" evidence="13">
    <location>
        <begin position="603"/>
        <end position="630"/>
    </location>
</feature>
<keyword evidence="4" id="KW-0677">Repeat</keyword>
<dbReference type="AlphaFoldDB" id="A0A8C5DC53"/>
<evidence type="ECO:0000256" key="12">
    <source>
        <dbReference type="SAM" id="MobiDB-lite"/>
    </source>
</evidence>
<dbReference type="SMART" id="SM00355">
    <property type="entry name" value="ZnF_C2H2"/>
    <property type="match status" value="12"/>
</dbReference>
<protein>
    <submittedName>
        <fullName evidence="14">Zinc finger protein 2-like</fullName>
    </submittedName>
</protein>
<gene>
    <name evidence="14" type="primary">LOC114473399</name>
</gene>
<feature type="domain" description="C2H2-type" evidence="13">
    <location>
        <begin position="687"/>
        <end position="714"/>
    </location>
</feature>
<dbReference type="FunFam" id="3.30.160.60:FF:000130">
    <property type="entry name" value="Spalt-like transcription factor 4"/>
    <property type="match status" value="1"/>
</dbReference>
<evidence type="ECO:0000256" key="6">
    <source>
        <dbReference type="ARBA" id="ARBA00022833"/>
    </source>
</evidence>
<feature type="domain" description="C2H2-type" evidence="13">
    <location>
        <begin position="519"/>
        <end position="546"/>
    </location>
</feature>
<evidence type="ECO:0000256" key="8">
    <source>
        <dbReference type="ARBA" id="ARBA00023125"/>
    </source>
</evidence>
<dbReference type="GO" id="GO:0005694">
    <property type="term" value="C:chromosome"/>
    <property type="evidence" value="ECO:0007669"/>
    <property type="project" value="UniProtKB-ARBA"/>
</dbReference>
<name>A0A8C5DC53_GOUWI</name>